<keyword evidence="1" id="KW-0812">Transmembrane</keyword>
<feature type="domain" description="Oxidoreductase molybdopterin-binding" evidence="2">
    <location>
        <begin position="256"/>
        <end position="409"/>
    </location>
</feature>
<reference evidence="4" key="1">
    <citation type="submission" date="2023-07" db="EMBL/GenBank/DDBJ databases">
        <title>30 novel species of actinomycetes from the DSMZ collection.</title>
        <authorList>
            <person name="Nouioui I."/>
        </authorList>
    </citation>
    <scope>NUCLEOTIDE SEQUENCE [LARGE SCALE GENOMIC DNA]</scope>
    <source>
        <strain evidence="4">DSM 44399</strain>
    </source>
</reference>
<evidence type="ECO:0000259" key="2">
    <source>
        <dbReference type="Pfam" id="PF00174"/>
    </source>
</evidence>
<dbReference type="RefSeq" id="WP_311423972.1">
    <property type="nucleotide sequence ID" value="NZ_JAVREH010000023.1"/>
</dbReference>
<comment type="caution">
    <text evidence="3">The sequence shown here is derived from an EMBL/GenBank/DDBJ whole genome shotgun (WGS) entry which is preliminary data.</text>
</comment>
<dbReference type="SUPFAM" id="SSF56524">
    <property type="entry name" value="Oxidoreductase molybdopterin-binding domain"/>
    <property type="match status" value="1"/>
</dbReference>
<keyword evidence="1" id="KW-1133">Transmembrane helix</keyword>
<dbReference type="InterPro" id="IPR036374">
    <property type="entry name" value="OxRdtase_Mopterin-bd_sf"/>
</dbReference>
<evidence type="ECO:0000313" key="3">
    <source>
        <dbReference type="EMBL" id="MDT0262825.1"/>
    </source>
</evidence>
<dbReference type="Pfam" id="PF17957">
    <property type="entry name" value="Big_7"/>
    <property type="match status" value="1"/>
</dbReference>
<organism evidence="3 4">
    <name type="scientific">Jatrophihabitans lederbergiae</name>
    <dbReference type="NCBI Taxonomy" id="3075547"/>
    <lineage>
        <taxon>Bacteria</taxon>
        <taxon>Bacillati</taxon>
        <taxon>Actinomycetota</taxon>
        <taxon>Actinomycetes</taxon>
        <taxon>Jatrophihabitantales</taxon>
        <taxon>Jatrophihabitantaceae</taxon>
        <taxon>Jatrophihabitans</taxon>
    </lineage>
</organism>
<evidence type="ECO:0000313" key="4">
    <source>
        <dbReference type="Proteomes" id="UP001183176"/>
    </source>
</evidence>
<accession>A0ABU2JCW7</accession>
<dbReference type="InterPro" id="IPR000572">
    <property type="entry name" value="OxRdtase_Mopterin-bd_dom"/>
</dbReference>
<dbReference type="InterPro" id="IPR014756">
    <property type="entry name" value="Ig_E-set"/>
</dbReference>
<dbReference type="PANTHER" id="PTHR19372:SF7">
    <property type="entry name" value="SULFITE OXIDASE, MITOCHONDRIAL"/>
    <property type="match status" value="1"/>
</dbReference>
<protein>
    <submittedName>
        <fullName evidence="3">Molybdopterin-dependent oxidoreductase</fullName>
    </submittedName>
</protein>
<feature type="transmembrane region" description="Helical" evidence="1">
    <location>
        <begin position="70"/>
        <end position="91"/>
    </location>
</feature>
<dbReference type="SUPFAM" id="SSF81296">
    <property type="entry name" value="E set domains"/>
    <property type="match status" value="1"/>
</dbReference>
<keyword evidence="1" id="KW-0472">Membrane</keyword>
<keyword evidence="4" id="KW-1185">Reference proteome</keyword>
<dbReference type="Gene3D" id="2.60.40.650">
    <property type="match status" value="1"/>
</dbReference>
<dbReference type="Pfam" id="PF00174">
    <property type="entry name" value="Oxidored_molyb"/>
    <property type="match status" value="1"/>
</dbReference>
<sequence>MNLHTRRLALSGLVGILSAAVAVGAGELVASLVRPVASPVIAIGNRLITLTPEPVKLWAIREFGTDDKRVLLTGIYLAVAVLAVLIGVAAVRRLALGLFGVAVLGAVGCYCALTANGHQGTDVVPSVFGTLAGMTALTALVRAVTGTGSVTGTGTGAGLDAATRPATLVANRRQFLRGGVGAAAFAVIGGFGGRALQRTRYNASAARAAIRLPEPVSSAGAVANSAAANEAAFDLGKSGVPFLTPAAKFYRIDTALSVPQVDPDTWQLRIHGLVDRELTLSYADLLARPLVERWVTLACVSNEVGGSLISTAKFRGVLLADVLREAGVRPGADQLLAVSADGMTIGSPTAVVMDGRDAMLAVGMNGAPLPTEHGFPVRMVVPGLYGYVSACKWIVDLEATTFAAHQAYWVRGGWAARGPVLLSSRIDRPTSSGFVAVGSQVPVAGVAWDQHVGVSRVEVQVDGGAWQQAVLAPVPSTDTWRQWVYLWTPTSRGAHRLRVRAFDAGGRPQSEAVARPFPAGATGLHEVTVRAR</sequence>
<proteinExistence type="predicted"/>
<feature type="transmembrane region" description="Helical" evidence="1">
    <location>
        <begin position="98"/>
        <end position="117"/>
    </location>
</feature>
<feature type="transmembrane region" description="Helical" evidence="1">
    <location>
        <begin position="123"/>
        <end position="141"/>
    </location>
</feature>
<dbReference type="EMBL" id="JAVREH010000023">
    <property type="protein sequence ID" value="MDT0262825.1"/>
    <property type="molecule type" value="Genomic_DNA"/>
</dbReference>
<name>A0ABU2JCW7_9ACTN</name>
<gene>
    <name evidence="3" type="ORF">RM423_15625</name>
</gene>
<dbReference type="Gene3D" id="3.90.420.10">
    <property type="entry name" value="Oxidoreductase, molybdopterin-binding domain"/>
    <property type="match status" value="1"/>
</dbReference>
<evidence type="ECO:0000256" key="1">
    <source>
        <dbReference type="SAM" id="Phobius"/>
    </source>
</evidence>
<dbReference type="Proteomes" id="UP001183176">
    <property type="component" value="Unassembled WGS sequence"/>
</dbReference>
<dbReference type="PANTHER" id="PTHR19372">
    <property type="entry name" value="SULFITE REDUCTASE"/>
    <property type="match status" value="1"/>
</dbReference>